<comment type="caution">
    <text evidence="3">The sequence shown here is derived from an EMBL/GenBank/DDBJ whole genome shotgun (WGS) entry which is preliminary data.</text>
</comment>
<dbReference type="Proteomes" id="UP000644507">
    <property type="component" value="Unassembled WGS sequence"/>
</dbReference>
<evidence type="ECO:0000256" key="1">
    <source>
        <dbReference type="ARBA" id="ARBA00022729"/>
    </source>
</evidence>
<gene>
    <name evidence="3" type="ORF">GCM10007100_19840</name>
</gene>
<dbReference type="Pfam" id="PF13290">
    <property type="entry name" value="CHB_HEX_C_1"/>
    <property type="match status" value="1"/>
</dbReference>
<feature type="domain" description="LTD" evidence="2">
    <location>
        <begin position="327"/>
        <end position="467"/>
    </location>
</feature>
<accession>A0A918TLX0</accession>
<keyword evidence="4" id="KW-1185">Reference proteome</keyword>
<keyword evidence="1" id="KW-0732">Signal</keyword>
<dbReference type="Gene3D" id="2.60.120.260">
    <property type="entry name" value="Galactose-binding domain-like"/>
    <property type="match status" value="2"/>
</dbReference>
<dbReference type="Pfam" id="PF08757">
    <property type="entry name" value="CotH"/>
    <property type="match status" value="1"/>
</dbReference>
<reference evidence="3" key="2">
    <citation type="submission" date="2020-09" db="EMBL/GenBank/DDBJ databases">
        <authorList>
            <person name="Sun Q."/>
            <person name="Kim S."/>
        </authorList>
    </citation>
    <scope>NUCLEOTIDE SEQUENCE</scope>
    <source>
        <strain evidence="3">KCTC 12988</strain>
    </source>
</reference>
<organism evidence="3 4">
    <name type="scientific">Roseibacillus persicicus</name>
    <dbReference type="NCBI Taxonomy" id="454148"/>
    <lineage>
        <taxon>Bacteria</taxon>
        <taxon>Pseudomonadati</taxon>
        <taxon>Verrucomicrobiota</taxon>
        <taxon>Verrucomicrobiia</taxon>
        <taxon>Verrucomicrobiales</taxon>
        <taxon>Verrucomicrobiaceae</taxon>
        <taxon>Roseibacillus</taxon>
    </lineage>
</organism>
<evidence type="ECO:0000313" key="4">
    <source>
        <dbReference type="Proteomes" id="UP000644507"/>
    </source>
</evidence>
<name>A0A918TLX0_9BACT</name>
<dbReference type="Pfam" id="PF12951">
    <property type="entry name" value="PATR"/>
    <property type="match status" value="2"/>
</dbReference>
<dbReference type="PROSITE" id="PS51841">
    <property type="entry name" value="LTD"/>
    <property type="match status" value="1"/>
</dbReference>
<dbReference type="InterPro" id="IPR026876">
    <property type="entry name" value="Fn3_assoc_repeat"/>
</dbReference>
<dbReference type="InterPro" id="IPR059177">
    <property type="entry name" value="GH29D-like_dom"/>
</dbReference>
<dbReference type="Pfam" id="PF00932">
    <property type="entry name" value="LTD"/>
    <property type="match status" value="1"/>
</dbReference>
<dbReference type="InterPro" id="IPR013425">
    <property type="entry name" value="Autotrns_rpt"/>
</dbReference>
<proteinExistence type="predicted"/>
<dbReference type="InterPro" id="IPR014867">
    <property type="entry name" value="Spore_coat_CotH_CotH2/3/7"/>
</dbReference>
<dbReference type="Pfam" id="PF13287">
    <property type="entry name" value="Fn3_assoc"/>
    <property type="match status" value="1"/>
</dbReference>
<evidence type="ECO:0000313" key="3">
    <source>
        <dbReference type="EMBL" id="GHC53380.1"/>
    </source>
</evidence>
<dbReference type="InterPro" id="IPR001322">
    <property type="entry name" value="Lamin_tail_dom"/>
</dbReference>
<dbReference type="InterPro" id="IPR036415">
    <property type="entry name" value="Lamin_tail_dom_sf"/>
</dbReference>
<sequence length="1714" mass="182621">MQNQTPTLYLRKSFNVSSGIAASTSNLELKVRYNDGFIAYLNGVEIARRNMALPGMFAYRDQPAYNSSSSSALTTITVGVASSLLQDGENQLAIQVHNLTAGNSSLLLAADLELANGTTVVDGSTSWNYFAGLAEPSGGLVDYGLLAREAEAAPDVVWATTSFDDSTWDTGVGPVGYDSANPPHYVVGVPGLITRMRNITPSIYARIPFSVTAAEADSAFPLSLLVDYDDGMIVYLNGTEVYRGNMGEPGAFASHTDIAGGNHPATGDGGNPMDRSQMITLGEARGLLLAGDNVLAIQLHNASLGSSDLIGEATLSSTGTTARNLVSPTDSLRYFVGLAEPIDLEDIGENDIGTIEDPPDSENDWIEIRNTSSGEISLDGWSMSDDPSDPTKWEFPAGTTIPGNGYLVVVASSLDYSPAGDGTTYAHTNFKLSSTGEDLLLVRPDGQIEDELPGEFPSQTWRYTYGRQADGTFGYLALGTPGAENAGSVLGEAPARPEVGLAGGFYPSPLSVSLTTPTPSAIIRYTTDGTDPLGGMIYGGPIQVASNTVIRARSFLPDAIPSESVTHTYLINQGPAYQSIPAMCLSGDPALTFYGPNAADGPANGEGVFAINGGSYDDGVWSANGQSSAYNHAAASGRSNEKYGAMEYLPLTGEPLRTELGMRVAGSGHTRARLRITDAMDEPFTSTSTSATKFEKPSMNIFFRPEFGERPIDYPFFGSNTVTEFDSLRVRAGKNDWYNPFIKDELMRRLFINTGQVGSYGTIHTLWINGVYKGYYNTAERIREGFMQAHYNSSESWDVQQVNSFSSGDPTNWNKMLNYLRTADLTTTAGYAGVLDYLDVDNYLDYILVNAYAAMGDWPHNNWIAARERSSTGRWRFYVWDAEGAFGFSERSTSTNTFTEQLTLPSTRFPTADAQTTTSQYIQAIYTLLKQSPEFRLRMADRAQKHLYNGGALVTSEITEVYNELRSEVTPIIEETIGGSFRDNFYNGWIANNTRFNALTGQLVSENAWPATSAPTFNQYGGEISQGFQLTIGNPNSGGTIYYTTDGSDPRGLGGIVLGDSYSSPISLSEDTRVRARVLASGVWSPEIDFEFTLPFAYPTFLPLISADWTADDNWSSAPGPFPNSVDAIAVIPGVSGDSRNANIREPVTLGRLIFELADSERRSRVRDRSTGNTLTFSDTSGEAEILVTGNGEGYAELEVEAGVTLTDSVRLDVVHRNGDGDYGALRLRSDWNGPGGLTKSGLGIASLTGDGKDYLGATVVEEGVLQVTEPAAPSATSSVSVLSGGQLRLTSGTGPNEPPRDYAFGGTLGLAGFGRGSEISDNEGNGKKGALRYEPGDSNNVAVISSRVELAAPSEIHVAGSSNSLALLQPLGGEHALTKSGGGSLYLGGDQSARTYPIAVSAGTLEIQGDLGSTIALAPSATLRGFGRTAAISGEGSIVLEQTLLEAPSSSASHYSFVFGASGSPSLGLPAATTNSTIILEAAPTGVLSLDFYLIGSAQGAGRVSQGGFLVPFGEDLENSLSSATVRVYTHDLEGTHQFGGENWSLVPEFTLTSVAADLGQAAPFEQIRILELTNGDGPPTSFEAWRQANFDAAELADSQTSGPLASPYRDGVSNLMRYALGVPMGASALDYLPRLVSGAAGVGLEFPFETGRDDLQVFLESSENLEDWSEAAALFDSAEDYPPEADGKGWILIEDTRAPVLQRFYRIRVVAK</sequence>
<dbReference type="SUPFAM" id="SSF74853">
    <property type="entry name" value="Lamin A/C globular tail domain"/>
    <property type="match status" value="1"/>
</dbReference>
<dbReference type="EMBL" id="BMXI01000007">
    <property type="protein sequence ID" value="GHC53380.1"/>
    <property type="molecule type" value="Genomic_DNA"/>
</dbReference>
<reference evidence="3" key="1">
    <citation type="journal article" date="2014" name="Int. J. Syst. Evol. Microbiol.">
        <title>Complete genome sequence of Corynebacterium casei LMG S-19264T (=DSM 44701T), isolated from a smear-ripened cheese.</title>
        <authorList>
            <consortium name="US DOE Joint Genome Institute (JGI-PGF)"/>
            <person name="Walter F."/>
            <person name="Albersmeier A."/>
            <person name="Kalinowski J."/>
            <person name="Ruckert C."/>
        </authorList>
    </citation>
    <scope>NUCLEOTIDE SEQUENCE</scope>
    <source>
        <strain evidence="3">KCTC 12988</strain>
    </source>
</reference>
<protein>
    <recommendedName>
        <fullName evidence="2">LTD domain-containing protein</fullName>
    </recommendedName>
</protein>
<evidence type="ECO:0000259" key="2">
    <source>
        <dbReference type="PROSITE" id="PS51841"/>
    </source>
</evidence>